<reference evidence="3" key="1">
    <citation type="submission" date="2022-09" db="EMBL/GenBank/DDBJ databases">
        <title>Fusarium specimens isolated from Avocado Roots.</title>
        <authorList>
            <person name="Stajich J."/>
            <person name="Roper C."/>
            <person name="Heimlech-Rivalta G."/>
        </authorList>
    </citation>
    <scope>NUCLEOTIDE SEQUENCE</scope>
    <source>
        <strain evidence="3">CF00136</strain>
    </source>
</reference>
<evidence type="ECO:0000256" key="2">
    <source>
        <dbReference type="SAM" id="MobiDB-lite"/>
    </source>
</evidence>
<comment type="caution">
    <text evidence="3">The sequence shown here is derived from an EMBL/GenBank/DDBJ whole genome shotgun (WGS) entry which is preliminary data.</text>
</comment>
<dbReference type="AlphaFoldDB" id="A0A9W8RVP9"/>
<evidence type="ECO:0000256" key="1">
    <source>
        <dbReference type="SAM" id="Coils"/>
    </source>
</evidence>
<dbReference type="OrthoDB" id="5092251at2759"/>
<keyword evidence="4" id="KW-1185">Reference proteome</keyword>
<keyword evidence="1" id="KW-0175">Coiled coil</keyword>
<feature type="coiled-coil region" evidence="1">
    <location>
        <begin position="66"/>
        <end position="93"/>
    </location>
</feature>
<protein>
    <submittedName>
        <fullName evidence="3">Uncharacterized protein</fullName>
    </submittedName>
</protein>
<accession>A0A9W8RVP9</accession>
<feature type="region of interest" description="Disordered" evidence="2">
    <location>
        <begin position="180"/>
        <end position="201"/>
    </location>
</feature>
<dbReference type="Proteomes" id="UP001152049">
    <property type="component" value="Unassembled WGS sequence"/>
</dbReference>
<organism evidence="3 4">
    <name type="scientific">Fusarium torreyae</name>
    <dbReference type="NCBI Taxonomy" id="1237075"/>
    <lineage>
        <taxon>Eukaryota</taxon>
        <taxon>Fungi</taxon>
        <taxon>Dikarya</taxon>
        <taxon>Ascomycota</taxon>
        <taxon>Pezizomycotina</taxon>
        <taxon>Sordariomycetes</taxon>
        <taxon>Hypocreomycetidae</taxon>
        <taxon>Hypocreales</taxon>
        <taxon>Nectriaceae</taxon>
        <taxon>Fusarium</taxon>
    </lineage>
</organism>
<evidence type="ECO:0000313" key="4">
    <source>
        <dbReference type="Proteomes" id="UP001152049"/>
    </source>
</evidence>
<gene>
    <name evidence="3" type="ORF">NW762_009975</name>
</gene>
<evidence type="ECO:0000313" key="3">
    <source>
        <dbReference type="EMBL" id="KAJ4254380.1"/>
    </source>
</evidence>
<sequence>MTDLGVSEQVAAIVAEGKHLRQVCEKQKAEIEHLRIQNDWLMHEVNVLRDIRHSYEMKFDDKNGEILGLNGELAKARQEHNALNAKHDASQDQIADLGAKVSRREKQMHKLINTIYCKARTAHVAIIALKAAYKLVPKLEERATLKHVLEVAQQAPIEEAVENDVTKALKSAGIKIAADRAGTTMQTSPIAPNDTPTKDEE</sequence>
<dbReference type="EMBL" id="JAOQAZ010000022">
    <property type="protein sequence ID" value="KAJ4254380.1"/>
    <property type="molecule type" value="Genomic_DNA"/>
</dbReference>
<proteinExistence type="predicted"/>
<name>A0A9W8RVP9_9HYPO</name>